<keyword evidence="1" id="KW-0560">Oxidoreductase</keyword>
<feature type="domain" description="Thioester reductase (TE)" evidence="3">
    <location>
        <begin position="67"/>
        <end position="349"/>
    </location>
</feature>
<keyword evidence="5" id="KW-1185">Reference proteome</keyword>
<dbReference type="InterPro" id="IPR013120">
    <property type="entry name" value="FAR_NAD-bd"/>
</dbReference>
<keyword evidence="1" id="KW-0443">Lipid metabolism</keyword>
<dbReference type="InterPro" id="IPR026055">
    <property type="entry name" value="FAR"/>
</dbReference>
<accession>A0A150H379</accession>
<feature type="region of interest" description="Disordered" evidence="2">
    <location>
        <begin position="1"/>
        <end position="27"/>
    </location>
</feature>
<comment type="caution">
    <text evidence="4">The sequence shown here is derived from an EMBL/GenBank/DDBJ whole genome shotgun (WGS) entry which is preliminary data.</text>
</comment>
<evidence type="ECO:0000256" key="2">
    <source>
        <dbReference type="SAM" id="MobiDB-lite"/>
    </source>
</evidence>
<dbReference type="Pfam" id="PF07993">
    <property type="entry name" value="NAD_binding_4"/>
    <property type="match status" value="1"/>
</dbReference>
<feature type="region of interest" description="Disordered" evidence="2">
    <location>
        <begin position="700"/>
        <end position="720"/>
    </location>
</feature>
<protein>
    <recommendedName>
        <fullName evidence="1">Fatty acyl-CoA reductase</fullName>
        <ecNumber evidence="1">1.2.1.84</ecNumber>
    </recommendedName>
</protein>
<comment type="function">
    <text evidence="1">Catalyzes the reduction of fatty acyl-CoA to fatty alcohols.</text>
</comment>
<keyword evidence="1" id="KW-0444">Lipid biosynthesis</keyword>
<evidence type="ECO:0000313" key="4">
    <source>
        <dbReference type="EMBL" id="KXZ56626.1"/>
    </source>
</evidence>
<organism evidence="4 5">
    <name type="scientific">Gonium pectorale</name>
    <name type="common">Green alga</name>
    <dbReference type="NCBI Taxonomy" id="33097"/>
    <lineage>
        <taxon>Eukaryota</taxon>
        <taxon>Viridiplantae</taxon>
        <taxon>Chlorophyta</taxon>
        <taxon>core chlorophytes</taxon>
        <taxon>Chlorophyceae</taxon>
        <taxon>CS clade</taxon>
        <taxon>Chlamydomonadales</taxon>
        <taxon>Volvocaceae</taxon>
        <taxon>Gonium</taxon>
    </lineage>
</organism>
<dbReference type="Gene3D" id="3.40.50.720">
    <property type="entry name" value="NAD(P)-binding Rossmann-like Domain"/>
    <property type="match status" value="1"/>
</dbReference>
<comment type="catalytic activity">
    <reaction evidence="1">
        <text>a long-chain fatty acyl-CoA + 2 NADPH + 2 H(+) = a long-chain primary fatty alcohol + 2 NADP(+) + CoA</text>
        <dbReference type="Rhea" id="RHEA:52716"/>
        <dbReference type="ChEBI" id="CHEBI:15378"/>
        <dbReference type="ChEBI" id="CHEBI:57287"/>
        <dbReference type="ChEBI" id="CHEBI:57783"/>
        <dbReference type="ChEBI" id="CHEBI:58349"/>
        <dbReference type="ChEBI" id="CHEBI:77396"/>
        <dbReference type="ChEBI" id="CHEBI:83139"/>
        <dbReference type="EC" id="1.2.1.84"/>
    </reaction>
</comment>
<dbReference type="PANTHER" id="PTHR11011:SF45">
    <property type="entry name" value="FATTY ACYL-COA REDUCTASE CG8306-RELATED"/>
    <property type="match status" value="1"/>
</dbReference>
<dbReference type="AlphaFoldDB" id="A0A150H379"/>
<dbReference type="STRING" id="33097.A0A150H379"/>
<dbReference type="Proteomes" id="UP000075714">
    <property type="component" value="Unassembled WGS sequence"/>
</dbReference>
<feature type="region of interest" description="Disordered" evidence="2">
    <location>
        <begin position="391"/>
        <end position="476"/>
    </location>
</feature>
<feature type="compositionally biased region" description="Basic residues" evidence="2">
    <location>
        <begin position="429"/>
        <end position="439"/>
    </location>
</feature>
<evidence type="ECO:0000313" key="5">
    <source>
        <dbReference type="Proteomes" id="UP000075714"/>
    </source>
</evidence>
<comment type="similarity">
    <text evidence="1">Belongs to the fatty acyl-CoA reductase family.</text>
</comment>
<gene>
    <name evidence="4" type="ORF">GPECTOR_1g564</name>
</gene>
<dbReference type="EMBL" id="LSYV01000002">
    <property type="protein sequence ID" value="KXZ56626.1"/>
    <property type="molecule type" value="Genomic_DNA"/>
</dbReference>
<proteinExistence type="inferred from homology"/>
<dbReference type="InterPro" id="IPR036291">
    <property type="entry name" value="NAD(P)-bd_dom_sf"/>
</dbReference>
<name>A0A150H379_GONPE</name>
<dbReference type="GO" id="GO:0035336">
    <property type="term" value="P:long-chain fatty-acyl-CoA metabolic process"/>
    <property type="evidence" value="ECO:0007669"/>
    <property type="project" value="TreeGrafter"/>
</dbReference>
<dbReference type="GO" id="GO:0080019">
    <property type="term" value="F:alcohol-forming very long-chain fatty acyl-CoA reductase activity"/>
    <property type="evidence" value="ECO:0007669"/>
    <property type="project" value="InterPro"/>
</dbReference>
<dbReference type="PANTHER" id="PTHR11011">
    <property type="entry name" value="MALE STERILITY PROTEIN 2-RELATED"/>
    <property type="match status" value="1"/>
</dbReference>
<keyword evidence="1" id="KW-0521">NADP</keyword>
<evidence type="ECO:0000259" key="3">
    <source>
        <dbReference type="Pfam" id="PF07993"/>
    </source>
</evidence>
<evidence type="ECO:0000256" key="1">
    <source>
        <dbReference type="RuleBase" id="RU363097"/>
    </source>
</evidence>
<dbReference type="SUPFAM" id="SSF51735">
    <property type="entry name" value="NAD(P)-binding Rossmann-fold domains"/>
    <property type="match status" value="1"/>
</dbReference>
<sequence length="759" mass="79155">MSCFKAPSVPAYAPSYAPSSLSSASSSSSYDGATAGYESGDEVQPGSDGTAPRLSVLEALAGKAVLITGATGYLGGVVLEQLLRVAGSVVGPVYVLARARAGKDPRERVARVLGSGLFTQLRRSHRASLAKGDLMHPGCGISEAALREMAAQPALVVIHSAARIALDDPIQETLRNNYEGTRRLLGLLESRLPNCAGFVHVSTAFVGMNQPHNSVVPERLQPLMFGDQRVDHARLARELMTCDKEMADTRAALLCKNWDLPNTYLLGKHLSEALVEQYHREGRLAGGACIVRPSLVSAIAGAPYPGYVGNLAGPSGYMTAFALGFFNSDSAAWHAWHLLDSVPGDVAAAVTLGAAAALAAGIRSREALHQLTAAAEEAALAAAAAARRREGAASAARRRRSLRIPSVDSPSSDGAGGRPRAHHPDIRAHHPHQYHHRHPSPQTPSAFTDAASVGTAGPLTAAPAAPPAPPSGVTAKVAPGRGGEMLVFHAATSSINPCMHYEAYQLAWRFFSKHTPKWRLGGYAMAGPDYTPVPWKVAFKKRITGVKVALAAGLLGCFGEKRAARRLRTGFTAWSYANDVKHDKTLFFSVRNVLALERCLPPAERASLPLVWRGSWVDFGNTYMAAVCKLFMGVPVPPSTPELPHAFVFQPFEIIPERDWPALAGAPRVSRGGVPVAPPVPVPTAALAAAPAAAAAPASPQSAAAIPEGDDDYTNGADQKTGARAAAAAAEAAATGGVGVGTKAAPAAPVAVEMAGLAG</sequence>
<dbReference type="EC" id="1.2.1.84" evidence="1"/>
<dbReference type="OrthoDB" id="1679203at2759"/>
<reference evidence="5" key="1">
    <citation type="journal article" date="2016" name="Nat. Commun.">
        <title>The Gonium pectorale genome demonstrates co-option of cell cycle regulation during the evolution of multicellularity.</title>
        <authorList>
            <person name="Hanschen E.R."/>
            <person name="Marriage T.N."/>
            <person name="Ferris P.J."/>
            <person name="Hamaji T."/>
            <person name="Toyoda A."/>
            <person name="Fujiyama A."/>
            <person name="Neme R."/>
            <person name="Noguchi H."/>
            <person name="Minakuchi Y."/>
            <person name="Suzuki M."/>
            <person name="Kawai-Toyooka H."/>
            <person name="Smith D.R."/>
            <person name="Sparks H."/>
            <person name="Anderson J."/>
            <person name="Bakaric R."/>
            <person name="Luria V."/>
            <person name="Karger A."/>
            <person name="Kirschner M.W."/>
            <person name="Durand P.M."/>
            <person name="Michod R.E."/>
            <person name="Nozaki H."/>
            <person name="Olson B.J."/>
        </authorList>
    </citation>
    <scope>NUCLEOTIDE SEQUENCE [LARGE SCALE GENOMIC DNA]</scope>
    <source>
        <strain evidence="5">NIES-2863</strain>
    </source>
</reference>
<dbReference type="GO" id="GO:0102965">
    <property type="term" value="F:alcohol-forming long-chain fatty acyl-CoA reductase activity"/>
    <property type="evidence" value="ECO:0007669"/>
    <property type="project" value="UniProtKB-EC"/>
</dbReference>